<dbReference type="PANTHER" id="PTHR33164:SF43">
    <property type="entry name" value="HTH-TYPE TRANSCRIPTIONAL REPRESSOR YETL"/>
    <property type="match status" value="1"/>
</dbReference>
<dbReference type="SMART" id="SM00347">
    <property type="entry name" value="HTH_MARR"/>
    <property type="match status" value="1"/>
</dbReference>
<dbReference type="Proteomes" id="UP001589716">
    <property type="component" value="Unassembled WGS sequence"/>
</dbReference>
<dbReference type="InterPro" id="IPR036390">
    <property type="entry name" value="WH_DNA-bd_sf"/>
</dbReference>
<feature type="compositionally biased region" description="Basic and acidic residues" evidence="1">
    <location>
        <begin position="8"/>
        <end position="18"/>
    </location>
</feature>
<dbReference type="InterPro" id="IPR000835">
    <property type="entry name" value="HTH_MarR-typ"/>
</dbReference>
<dbReference type="InterPro" id="IPR039422">
    <property type="entry name" value="MarR/SlyA-like"/>
</dbReference>
<dbReference type="RefSeq" id="WP_345491040.1">
    <property type="nucleotide sequence ID" value="NZ_BAAAWU010000001.1"/>
</dbReference>
<evidence type="ECO:0000256" key="1">
    <source>
        <dbReference type="SAM" id="MobiDB-lite"/>
    </source>
</evidence>
<protein>
    <submittedName>
        <fullName evidence="3">MarR family winged helix-turn-helix transcriptional regulator</fullName>
    </submittedName>
</protein>
<dbReference type="InterPro" id="IPR036388">
    <property type="entry name" value="WH-like_DNA-bd_sf"/>
</dbReference>
<evidence type="ECO:0000259" key="2">
    <source>
        <dbReference type="PROSITE" id="PS50995"/>
    </source>
</evidence>
<reference evidence="3 4" key="1">
    <citation type="submission" date="2024-09" db="EMBL/GenBank/DDBJ databases">
        <authorList>
            <person name="Sun Q."/>
            <person name="Mori K."/>
        </authorList>
    </citation>
    <scope>NUCLEOTIDE SEQUENCE [LARGE SCALE GENOMIC DNA]</scope>
    <source>
        <strain evidence="3 4">JCM 4414</strain>
    </source>
</reference>
<dbReference type="Pfam" id="PF12802">
    <property type="entry name" value="MarR_2"/>
    <property type="match status" value="1"/>
</dbReference>
<comment type="caution">
    <text evidence="3">The sequence shown here is derived from an EMBL/GenBank/DDBJ whole genome shotgun (WGS) entry which is preliminary data.</text>
</comment>
<dbReference type="Gene3D" id="1.10.10.10">
    <property type="entry name" value="Winged helix-like DNA-binding domain superfamily/Winged helix DNA-binding domain"/>
    <property type="match status" value="1"/>
</dbReference>
<gene>
    <name evidence="3" type="ORF">ACFFTP_20220</name>
</gene>
<keyword evidence="4" id="KW-1185">Reference proteome</keyword>
<evidence type="ECO:0000313" key="4">
    <source>
        <dbReference type="Proteomes" id="UP001589716"/>
    </source>
</evidence>
<name>A0ABV5QSJ6_9ACTN</name>
<organism evidence="3 4">
    <name type="scientific">Streptomyces roseoviridis</name>
    <dbReference type="NCBI Taxonomy" id="67361"/>
    <lineage>
        <taxon>Bacteria</taxon>
        <taxon>Bacillati</taxon>
        <taxon>Actinomycetota</taxon>
        <taxon>Actinomycetes</taxon>
        <taxon>Kitasatosporales</taxon>
        <taxon>Streptomycetaceae</taxon>
        <taxon>Streptomyces</taxon>
    </lineage>
</organism>
<proteinExistence type="predicted"/>
<dbReference type="PROSITE" id="PS50995">
    <property type="entry name" value="HTH_MARR_2"/>
    <property type="match status" value="1"/>
</dbReference>
<dbReference type="SUPFAM" id="SSF46785">
    <property type="entry name" value="Winged helix' DNA-binding domain"/>
    <property type="match status" value="1"/>
</dbReference>
<dbReference type="PANTHER" id="PTHR33164">
    <property type="entry name" value="TRANSCRIPTIONAL REGULATOR, MARR FAMILY"/>
    <property type="match status" value="1"/>
</dbReference>
<dbReference type="EMBL" id="JBHMCT010000012">
    <property type="protein sequence ID" value="MFB9556502.1"/>
    <property type="molecule type" value="Genomic_DNA"/>
</dbReference>
<feature type="region of interest" description="Disordered" evidence="1">
    <location>
        <begin position="1"/>
        <end position="21"/>
    </location>
</feature>
<accession>A0ABV5QSJ6</accession>
<sequence length="166" mass="18040">MTGPGAHQEADPPREPGERPASLAREIADAVEGLTHLWSSASRQASLRLSQHQLRALGILRSAPGLNLTALAEAMDITLPTASRLCDRLAAAGLLERVPRPGKRRELQLSLTVYGRQMWDEVVSHRSRALADVVARMGSSEREALARGLRAFLAARHGTSRVTDRP</sequence>
<feature type="domain" description="HTH marR-type" evidence="2">
    <location>
        <begin position="20"/>
        <end position="154"/>
    </location>
</feature>
<evidence type="ECO:0000313" key="3">
    <source>
        <dbReference type="EMBL" id="MFB9556502.1"/>
    </source>
</evidence>